<feature type="non-terminal residue" evidence="1">
    <location>
        <position position="99"/>
    </location>
</feature>
<dbReference type="EMBL" id="JARKIE010000375">
    <property type="protein sequence ID" value="KAJ7648822.1"/>
    <property type="molecule type" value="Genomic_DNA"/>
</dbReference>
<sequence length="99" mass="11725">TAMSMSSPVAYLHLLPVEVWLACWTLCSLRQLRRISLACRLFQSLCLPLVFRHQTFDVAVLVRGISRYNWIDRVRHLHRTAVRLDRLAEDPYARFVRSW</sequence>
<name>A0AAD7FXS4_MYCRO</name>
<evidence type="ECO:0000313" key="2">
    <source>
        <dbReference type="Proteomes" id="UP001221757"/>
    </source>
</evidence>
<protein>
    <recommendedName>
        <fullName evidence="3">F-box domain-containing protein</fullName>
    </recommendedName>
</protein>
<dbReference type="Proteomes" id="UP001221757">
    <property type="component" value="Unassembled WGS sequence"/>
</dbReference>
<dbReference type="AlphaFoldDB" id="A0AAD7FXS4"/>
<feature type="non-terminal residue" evidence="1">
    <location>
        <position position="1"/>
    </location>
</feature>
<reference evidence="1" key="1">
    <citation type="submission" date="2023-03" db="EMBL/GenBank/DDBJ databases">
        <title>Massive genome expansion in bonnet fungi (Mycena s.s.) driven by repeated elements and novel gene families across ecological guilds.</title>
        <authorList>
            <consortium name="Lawrence Berkeley National Laboratory"/>
            <person name="Harder C.B."/>
            <person name="Miyauchi S."/>
            <person name="Viragh M."/>
            <person name="Kuo A."/>
            <person name="Thoen E."/>
            <person name="Andreopoulos B."/>
            <person name="Lu D."/>
            <person name="Skrede I."/>
            <person name="Drula E."/>
            <person name="Henrissat B."/>
            <person name="Morin E."/>
            <person name="Kohler A."/>
            <person name="Barry K."/>
            <person name="LaButti K."/>
            <person name="Morin E."/>
            <person name="Salamov A."/>
            <person name="Lipzen A."/>
            <person name="Mereny Z."/>
            <person name="Hegedus B."/>
            <person name="Baldrian P."/>
            <person name="Stursova M."/>
            <person name="Weitz H."/>
            <person name="Taylor A."/>
            <person name="Grigoriev I.V."/>
            <person name="Nagy L.G."/>
            <person name="Martin F."/>
            <person name="Kauserud H."/>
        </authorList>
    </citation>
    <scope>NUCLEOTIDE SEQUENCE</scope>
    <source>
        <strain evidence="1">CBHHK067</strain>
    </source>
</reference>
<evidence type="ECO:0000313" key="1">
    <source>
        <dbReference type="EMBL" id="KAJ7648822.1"/>
    </source>
</evidence>
<evidence type="ECO:0008006" key="3">
    <source>
        <dbReference type="Google" id="ProtNLM"/>
    </source>
</evidence>
<gene>
    <name evidence="1" type="ORF">B0H17DRAFT_859713</name>
</gene>
<comment type="caution">
    <text evidence="1">The sequence shown here is derived from an EMBL/GenBank/DDBJ whole genome shotgun (WGS) entry which is preliminary data.</text>
</comment>
<accession>A0AAD7FXS4</accession>
<keyword evidence="2" id="KW-1185">Reference proteome</keyword>
<organism evidence="1 2">
    <name type="scientific">Mycena rosella</name>
    <name type="common">Pink bonnet</name>
    <name type="synonym">Agaricus rosellus</name>
    <dbReference type="NCBI Taxonomy" id="1033263"/>
    <lineage>
        <taxon>Eukaryota</taxon>
        <taxon>Fungi</taxon>
        <taxon>Dikarya</taxon>
        <taxon>Basidiomycota</taxon>
        <taxon>Agaricomycotina</taxon>
        <taxon>Agaricomycetes</taxon>
        <taxon>Agaricomycetidae</taxon>
        <taxon>Agaricales</taxon>
        <taxon>Marasmiineae</taxon>
        <taxon>Mycenaceae</taxon>
        <taxon>Mycena</taxon>
    </lineage>
</organism>
<proteinExistence type="predicted"/>